<dbReference type="GO" id="GO:0050660">
    <property type="term" value="F:flavin adenine dinucleotide binding"/>
    <property type="evidence" value="ECO:0007669"/>
    <property type="project" value="InterPro"/>
</dbReference>
<evidence type="ECO:0000256" key="6">
    <source>
        <dbReference type="ARBA" id="ARBA00023002"/>
    </source>
</evidence>
<dbReference type="AlphaFoldDB" id="A0AAC8XL21"/>
<dbReference type="InterPro" id="IPR036188">
    <property type="entry name" value="FAD/NAD-bd_sf"/>
</dbReference>
<keyword evidence="3" id="KW-0285">Flavoprotein</keyword>
<evidence type="ECO:0000313" key="9">
    <source>
        <dbReference type="Proteomes" id="UP000061468"/>
    </source>
</evidence>
<dbReference type="FunFam" id="3.50.50.60:FF:000228">
    <property type="entry name" value="FAD-containing monooxygenase EthA"/>
    <property type="match status" value="1"/>
</dbReference>
<accession>A0AAC8XL21</accession>
<evidence type="ECO:0000256" key="4">
    <source>
        <dbReference type="ARBA" id="ARBA00022827"/>
    </source>
</evidence>
<keyword evidence="7 8" id="KW-0503">Monooxygenase</keyword>
<keyword evidence="6" id="KW-0560">Oxidoreductase</keyword>
<dbReference type="RefSeq" id="WP_012519010.1">
    <property type="nucleotide sequence ID" value="NZ_CAKMLI010000010.1"/>
</dbReference>
<dbReference type="EMBL" id="CP013928">
    <property type="protein sequence ID" value="AMJ79263.1"/>
    <property type="molecule type" value="Genomic_DNA"/>
</dbReference>
<comment type="similarity">
    <text evidence="2">Belongs to the FAD-binding monooxygenase family.</text>
</comment>
<dbReference type="GO" id="GO:0050661">
    <property type="term" value="F:NADP binding"/>
    <property type="evidence" value="ECO:0007669"/>
    <property type="project" value="InterPro"/>
</dbReference>
<evidence type="ECO:0000313" key="8">
    <source>
        <dbReference type="EMBL" id="AMJ79263.1"/>
    </source>
</evidence>
<evidence type="ECO:0000256" key="5">
    <source>
        <dbReference type="ARBA" id="ARBA00022857"/>
    </source>
</evidence>
<organism evidence="8 9">
    <name type="scientific">Alteromonas mediterranea</name>
    <dbReference type="NCBI Taxonomy" id="314275"/>
    <lineage>
        <taxon>Bacteria</taxon>
        <taxon>Pseudomonadati</taxon>
        <taxon>Pseudomonadota</taxon>
        <taxon>Gammaproteobacteria</taxon>
        <taxon>Alteromonadales</taxon>
        <taxon>Alteromonadaceae</taxon>
        <taxon>Alteromonas/Salinimonas group</taxon>
        <taxon>Alteromonas</taxon>
    </lineage>
</organism>
<protein>
    <submittedName>
        <fullName evidence="8">FAD-containing monooxygenase EthA</fullName>
    </submittedName>
</protein>
<dbReference type="Proteomes" id="UP000061468">
    <property type="component" value="Chromosome"/>
</dbReference>
<proteinExistence type="inferred from homology"/>
<keyword evidence="4" id="KW-0274">FAD</keyword>
<keyword evidence="5" id="KW-0521">NADP</keyword>
<evidence type="ECO:0000256" key="7">
    <source>
        <dbReference type="ARBA" id="ARBA00023033"/>
    </source>
</evidence>
<dbReference type="SUPFAM" id="SSF51905">
    <property type="entry name" value="FAD/NAD(P)-binding domain"/>
    <property type="match status" value="2"/>
</dbReference>
<gene>
    <name evidence="8" type="ORF">AV942_13655</name>
</gene>
<dbReference type="PRINTS" id="PR00411">
    <property type="entry name" value="PNDRDTASEI"/>
</dbReference>
<comment type="cofactor">
    <cofactor evidence="1">
        <name>FAD</name>
        <dbReference type="ChEBI" id="CHEBI:57692"/>
    </cofactor>
</comment>
<dbReference type="InterPro" id="IPR020946">
    <property type="entry name" value="Flavin_mOase-like"/>
</dbReference>
<dbReference type="OMA" id="FKPWTGK"/>
<dbReference type="PANTHER" id="PTHR43872">
    <property type="entry name" value="MONOOXYGENASE, PUTATIVE (AFU_ORTHOLOGUE AFUA_8G02570)-RELATED"/>
    <property type="match status" value="1"/>
</dbReference>
<evidence type="ECO:0000256" key="1">
    <source>
        <dbReference type="ARBA" id="ARBA00001974"/>
    </source>
</evidence>
<evidence type="ECO:0000256" key="3">
    <source>
        <dbReference type="ARBA" id="ARBA00022630"/>
    </source>
</evidence>
<evidence type="ECO:0000256" key="2">
    <source>
        <dbReference type="ARBA" id="ARBA00010139"/>
    </source>
</evidence>
<dbReference type="PANTHER" id="PTHR43872:SF1">
    <property type="entry name" value="MONOOXYGENASE, PUTATIVE (AFU_ORTHOLOGUE AFUA_8G02570)-RELATED"/>
    <property type="match status" value="1"/>
</dbReference>
<dbReference type="GO" id="GO:0004499">
    <property type="term" value="F:N,N-dimethylaniline monooxygenase activity"/>
    <property type="evidence" value="ECO:0007669"/>
    <property type="project" value="InterPro"/>
</dbReference>
<reference evidence="8 9" key="1">
    <citation type="submission" date="2015-12" db="EMBL/GenBank/DDBJ databases">
        <title>Intraspecies pangenome expansion in the marine bacterium Alteromonas.</title>
        <authorList>
            <person name="Lopez-Perez M."/>
            <person name="Rodriguez-Valera F."/>
        </authorList>
    </citation>
    <scope>NUCLEOTIDE SEQUENCE [LARGE SCALE GENOMIC DNA]</scope>
    <source>
        <strain evidence="8 9">UM8</strain>
    </source>
</reference>
<sequence>MQNTLPFLDVLIVGAGISGVGCAYHIQKKCPDLSYTIIEARADLGGTWDLFKYPGIRSDSDLFTFGYDFKPWKEKKAIADGRSIKAYVEETVNENGIKENIRFRTRVIDIDWQGDKQYWLVTLKSEQSEHTEQVATRWVFNASGYYRYDKGYTPDFKGQSAFKGKIVHPQHWPEDLEYQGKRVVVIGSGATAVTLVPALAQTAAHVTMLQRTPSYVLPVPVEDPVAKYLRAWFNDNIAFNAARRFNIAKQRWVYAFCQRFPKRARKIIRSLNVKMLPEGYPVDTHFNPPYNPWEQRLCAVPGGDLFESISKEKASIETDTIATFTETGIKLDSGKHIEADIIVTATGLNLLPLGGLIPKIDGEAVKLPECITYKGMLLSGVPNFAIAVGYTASSWTLKIGLLCEHFTRLLNHMNKRGFTQCTPIAEPDMETQPLLNFGAGYIQRSLDKLPRQGTRYPWSMSFNYAEDVKIFRKGRVDDPALKFEKRHEKRA</sequence>
<name>A0AAC8XL21_9ALTE</name>
<dbReference type="InterPro" id="IPR051820">
    <property type="entry name" value="FAD-binding_MO"/>
</dbReference>
<dbReference type="Gene3D" id="3.50.50.60">
    <property type="entry name" value="FAD/NAD(P)-binding domain"/>
    <property type="match status" value="2"/>
</dbReference>
<dbReference type="Pfam" id="PF00743">
    <property type="entry name" value="FMO-like"/>
    <property type="match status" value="1"/>
</dbReference>